<evidence type="ECO:0000313" key="3">
    <source>
        <dbReference type="WBParaSite" id="SSLN_0000308401-mRNA-1"/>
    </source>
</evidence>
<gene>
    <name evidence="1" type="ORF">SSLN_LOCUS2984</name>
</gene>
<proteinExistence type="predicted"/>
<dbReference type="EMBL" id="UYSU01032395">
    <property type="protein sequence ID" value="VDL89369.1"/>
    <property type="molecule type" value="Genomic_DNA"/>
</dbReference>
<protein>
    <submittedName>
        <fullName evidence="3">Transposase</fullName>
    </submittedName>
</protein>
<dbReference type="OrthoDB" id="410404at2759"/>
<keyword evidence="2" id="KW-1185">Reference proteome</keyword>
<dbReference type="WBParaSite" id="SSLN_0000308401-mRNA-1">
    <property type="protein sequence ID" value="SSLN_0000308401-mRNA-1"/>
    <property type="gene ID" value="SSLN_0000308401"/>
</dbReference>
<organism evidence="3">
    <name type="scientific">Schistocephalus solidus</name>
    <name type="common">Tapeworm</name>
    <dbReference type="NCBI Taxonomy" id="70667"/>
    <lineage>
        <taxon>Eukaryota</taxon>
        <taxon>Metazoa</taxon>
        <taxon>Spiralia</taxon>
        <taxon>Lophotrochozoa</taxon>
        <taxon>Platyhelminthes</taxon>
        <taxon>Cestoda</taxon>
        <taxon>Eucestoda</taxon>
        <taxon>Diphyllobothriidea</taxon>
        <taxon>Diphyllobothriidae</taxon>
        <taxon>Schistocephalus</taxon>
    </lineage>
</organism>
<accession>A0A183SFI6</accession>
<dbReference type="AlphaFoldDB" id="A0A183SFI6"/>
<name>A0A183SFI6_SCHSO</name>
<sequence length="77" mass="8549">MHQPQPSAEYNAPQINVKGAQLKIGKTFVYLGSTLSRDIKIDDELALWISKATQALGRLQASIVNHHGIHLNTKLKM</sequence>
<reference evidence="3" key="1">
    <citation type="submission" date="2016-06" db="UniProtKB">
        <authorList>
            <consortium name="WormBaseParasite"/>
        </authorList>
    </citation>
    <scope>IDENTIFICATION</scope>
</reference>
<reference evidence="1 2" key="2">
    <citation type="submission" date="2018-11" db="EMBL/GenBank/DDBJ databases">
        <authorList>
            <consortium name="Pathogen Informatics"/>
        </authorList>
    </citation>
    <scope>NUCLEOTIDE SEQUENCE [LARGE SCALE GENOMIC DNA]</scope>
    <source>
        <strain evidence="1 2">NST_G2</strain>
    </source>
</reference>
<dbReference type="Proteomes" id="UP000275846">
    <property type="component" value="Unassembled WGS sequence"/>
</dbReference>
<evidence type="ECO:0000313" key="2">
    <source>
        <dbReference type="Proteomes" id="UP000275846"/>
    </source>
</evidence>
<evidence type="ECO:0000313" key="1">
    <source>
        <dbReference type="EMBL" id="VDL89369.1"/>
    </source>
</evidence>